<dbReference type="InterPro" id="IPR015943">
    <property type="entry name" value="WD40/YVTN_repeat-like_dom_sf"/>
</dbReference>
<feature type="repeat" description="WD" evidence="3">
    <location>
        <begin position="1075"/>
        <end position="1107"/>
    </location>
</feature>
<evidence type="ECO:0000259" key="5">
    <source>
        <dbReference type="PROSITE" id="PS50837"/>
    </source>
</evidence>
<feature type="repeat" description="WD" evidence="3">
    <location>
        <begin position="1129"/>
        <end position="1163"/>
    </location>
</feature>
<dbReference type="PROSITE" id="PS50294">
    <property type="entry name" value="WD_REPEATS_REGION"/>
    <property type="match status" value="5"/>
</dbReference>
<evidence type="ECO:0000256" key="1">
    <source>
        <dbReference type="ARBA" id="ARBA00022574"/>
    </source>
</evidence>
<dbReference type="EMBL" id="JABXXO010000011">
    <property type="protein sequence ID" value="KAF7763900.1"/>
    <property type="molecule type" value="Genomic_DNA"/>
</dbReference>
<dbReference type="SMART" id="SM00320">
    <property type="entry name" value="WD40"/>
    <property type="match status" value="7"/>
</dbReference>
<evidence type="ECO:0000313" key="7">
    <source>
        <dbReference type="Proteomes" id="UP000629468"/>
    </source>
</evidence>
<sequence>MSEKPSPSRTDRISSRASRLKNRISSTSPRTPSLRRLPSRQHPALLEDDTGRLDVLTELPEIPLSLAFASCQPASAISARSGANSLSVQLPNSQPLQPPASIQDLEGSANQYPSLVPEPMQLAPAASQLLQGQAVVLSHSGQAPQGHYDQGRGMFYRSHDFSIVNSTFVDISAASDTFMKELLQETIPGAEFDSSDRYPPPRCHPGTRLAIIQRCLDFIAQCSDKEKMRWIVGHAGVGKSAIMQIVAENAPGVIVASVFFCADERKDGSKTFTTIAYQLAVKCEPYRAFIRNEITRDPALFRRALPTQFNKFIVEPFIRHLVNYPHRFVILIDGLDECSNPLTQRELLELISGFCIQYPTSPVAWIVASRPEPIITLFFDKPEVAPAYTKEDVAVDSDEGRQDVELYLSDELAKIKRNNTTLQHEAEWPSKHGLLKITTASGGLFAYASIVVKYIDDPYYGDPASQFFDVLVVIDAGPKRDRLGRDHPLAPLDALYERILSKIPHDVMVNTRRLLLPQRYWRWGANKFRLQCNLMGLTQHAAYGAVRHICSVVKVPIPNEADKKSFKFFHKSFDDYLGDFERSGFSPDMQQEANELMAQISLRVAEEVLDDSGDEDGGEVIECRDYGYLKVGPGTGCDNITLSWPGDERFERTNDEVKVELYSSAITAISDRFAHRHKAFLNTSCFRVLTRCFTAPRIYFPFYKLLDFAFDDFRNELVELGVLKQVSLKTLDYAAICGRIELQFMSPIVTNVRISNPWNPVCKHKSADVHDLGGWRWCGSKTTFGRYAEDVDSSQGPEVDLIDIPRSSIVEGNKSHWGCLSETRWNVENCHFCLGRLFRLFIDSPDLPATVFFDSTGLCYVELAFVDPDDGVSQWRYRFLHSGLPSGHADSVTSTPTVIEHIKTVQYANIKMHLFSLARRSGSSSGHFTTGPGVGAIGPPASANQGFPDDLDIHTVAPDFKKEGTDWFAIFNPKVKRQLDVSLVHTLMHDSVVCCVRFSADGKYLATGCNRTAQIYDTKAGQKTCVLVDEAAEKAGDLYIRSVCFSPDGKFLATGAEDKQIRIWDIGKKRIRNVFDGHQQEIYSLDFSPDGRHLVSGSNGCIGIWDMVDGTSKFLTIEDPGPLHRNAGITSVAISPNGKFAAAGSLDTVVRIWNIRSGVLVESLKGHSDSVYSVAFTPDGKGLVSGSLDKTLKYWDVEALGRRWRRRPVMKGNYEAGYDEGNRCTMNFTGHKDYVLSVAVSHDGQWVVSGSKDRGVQFWDAKNAVVQCMLQGHKNSINSIDLSPAGSLATGSGDWQARIWSYSSVL</sequence>
<feature type="domain" description="NACHT" evidence="5">
    <location>
        <begin position="227"/>
        <end position="371"/>
    </location>
</feature>
<evidence type="ECO:0000256" key="3">
    <source>
        <dbReference type="PROSITE-ProRule" id="PRU00221"/>
    </source>
</evidence>
<dbReference type="SUPFAM" id="SSF50978">
    <property type="entry name" value="WD40 repeat-like"/>
    <property type="match status" value="1"/>
</dbReference>
<name>A0A8H7C744_AGABI</name>
<gene>
    <name evidence="6" type="ORF">Agabi119p4_8437</name>
</gene>
<dbReference type="CDD" id="cd00200">
    <property type="entry name" value="WD40"/>
    <property type="match status" value="1"/>
</dbReference>
<feature type="repeat" description="WD" evidence="3">
    <location>
        <begin position="1228"/>
        <end position="1263"/>
    </location>
</feature>
<feature type="compositionally biased region" description="Low complexity" evidence="4">
    <location>
        <begin position="25"/>
        <end position="36"/>
    </location>
</feature>
<dbReference type="Pfam" id="PF24883">
    <property type="entry name" value="NPHP3_N"/>
    <property type="match status" value="1"/>
</dbReference>
<dbReference type="InterPro" id="IPR007111">
    <property type="entry name" value="NACHT_NTPase"/>
</dbReference>
<dbReference type="Proteomes" id="UP000629468">
    <property type="component" value="Unassembled WGS sequence"/>
</dbReference>
<feature type="repeat" description="WD" evidence="3">
    <location>
        <begin position="1040"/>
        <end position="1074"/>
    </location>
</feature>
<dbReference type="InterPro" id="IPR001680">
    <property type="entry name" value="WD40_rpt"/>
</dbReference>
<dbReference type="InterPro" id="IPR056884">
    <property type="entry name" value="NPHP3-like_N"/>
</dbReference>
<feature type="repeat" description="WD" evidence="3">
    <location>
        <begin position="1164"/>
        <end position="1198"/>
    </location>
</feature>
<reference evidence="6 7" key="1">
    <citation type="journal article" name="Sci. Rep.">
        <title>Telomere-to-telomere assembled and centromere annotated genomes of the two main subspecies of the button mushroom Agaricus bisporus reveal especially polymorphic chromosome ends.</title>
        <authorList>
            <person name="Sonnenberg A.S.M."/>
            <person name="Sedaghat-Telgerd N."/>
            <person name="Lavrijssen B."/>
            <person name="Ohm R.A."/>
            <person name="Hendrickx P.M."/>
            <person name="Scholtmeijer K."/>
            <person name="Baars J.J.P."/>
            <person name="van Peer A."/>
        </authorList>
    </citation>
    <scope>NUCLEOTIDE SEQUENCE [LARGE SCALE GENOMIC DNA]</scope>
    <source>
        <strain evidence="6 7">H119_p4</strain>
    </source>
</reference>
<accession>A0A8H7C744</accession>
<protein>
    <recommendedName>
        <fullName evidence="5">NACHT domain-containing protein</fullName>
    </recommendedName>
</protein>
<proteinExistence type="predicted"/>
<dbReference type="Gene3D" id="2.130.10.10">
    <property type="entry name" value="YVTN repeat-like/Quinoprotein amine dehydrogenase"/>
    <property type="match status" value="1"/>
</dbReference>
<dbReference type="PANTHER" id="PTHR19848:SF8">
    <property type="entry name" value="F-BOX AND WD REPEAT DOMAIN CONTAINING 7"/>
    <property type="match status" value="1"/>
</dbReference>
<dbReference type="PANTHER" id="PTHR19848">
    <property type="entry name" value="WD40 REPEAT PROTEIN"/>
    <property type="match status" value="1"/>
</dbReference>
<evidence type="ECO:0000256" key="2">
    <source>
        <dbReference type="ARBA" id="ARBA00022737"/>
    </source>
</evidence>
<dbReference type="Gene3D" id="3.40.50.300">
    <property type="entry name" value="P-loop containing nucleotide triphosphate hydrolases"/>
    <property type="match status" value="1"/>
</dbReference>
<dbReference type="InterPro" id="IPR019775">
    <property type="entry name" value="WD40_repeat_CS"/>
</dbReference>
<dbReference type="InterPro" id="IPR020472">
    <property type="entry name" value="WD40_PAC1"/>
</dbReference>
<feature type="region of interest" description="Disordered" evidence="4">
    <location>
        <begin position="1"/>
        <end position="44"/>
    </location>
</feature>
<evidence type="ECO:0000313" key="6">
    <source>
        <dbReference type="EMBL" id="KAF7763900.1"/>
    </source>
</evidence>
<evidence type="ECO:0000256" key="4">
    <source>
        <dbReference type="SAM" id="MobiDB-lite"/>
    </source>
</evidence>
<dbReference type="SUPFAM" id="SSF52540">
    <property type="entry name" value="P-loop containing nucleoside triphosphate hydrolases"/>
    <property type="match status" value="1"/>
</dbReference>
<dbReference type="InterPro" id="IPR027417">
    <property type="entry name" value="P-loop_NTPase"/>
</dbReference>
<dbReference type="InterPro" id="IPR036322">
    <property type="entry name" value="WD40_repeat_dom_sf"/>
</dbReference>
<keyword evidence="2" id="KW-0677">Repeat</keyword>
<keyword evidence="1 3" id="KW-0853">WD repeat</keyword>
<feature type="repeat" description="WD" evidence="3">
    <location>
        <begin position="1270"/>
        <end position="1306"/>
    </location>
</feature>
<comment type="caution">
    <text evidence="6">The sequence shown here is derived from an EMBL/GenBank/DDBJ whole genome shotgun (WGS) entry which is preliminary data.</text>
</comment>
<dbReference type="PROSITE" id="PS00678">
    <property type="entry name" value="WD_REPEATS_1"/>
    <property type="match status" value="3"/>
</dbReference>
<organism evidence="6 7">
    <name type="scientific">Agaricus bisporus var. burnettii</name>
    <dbReference type="NCBI Taxonomy" id="192524"/>
    <lineage>
        <taxon>Eukaryota</taxon>
        <taxon>Fungi</taxon>
        <taxon>Dikarya</taxon>
        <taxon>Basidiomycota</taxon>
        <taxon>Agaricomycotina</taxon>
        <taxon>Agaricomycetes</taxon>
        <taxon>Agaricomycetidae</taxon>
        <taxon>Agaricales</taxon>
        <taxon>Agaricineae</taxon>
        <taxon>Agaricaceae</taxon>
        <taxon>Agaricus</taxon>
    </lineage>
</organism>
<dbReference type="Pfam" id="PF00400">
    <property type="entry name" value="WD40"/>
    <property type="match status" value="7"/>
</dbReference>
<dbReference type="PROSITE" id="PS50082">
    <property type="entry name" value="WD_REPEATS_2"/>
    <property type="match status" value="6"/>
</dbReference>
<dbReference type="PRINTS" id="PR00320">
    <property type="entry name" value="GPROTEINBRPT"/>
</dbReference>
<dbReference type="PROSITE" id="PS50837">
    <property type="entry name" value="NACHT"/>
    <property type="match status" value="1"/>
</dbReference>